<dbReference type="VEuPathDB" id="FungiDB:A1Q1_03647"/>
<keyword evidence="2" id="KW-0472">Membrane</keyword>
<dbReference type="AlphaFoldDB" id="J4UKV5"/>
<feature type="transmembrane region" description="Helical" evidence="2">
    <location>
        <begin position="367"/>
        <end position="392"/>
    </location>
</feature>
<comment type="caution">
    <text evidence="4">The sequence shown here is derived from an EMBL/GenBank/DDBJ whole genome shotgun (WGS) entry which is preliminary data.</text>
</comment>
<keyword evidence="2" id="KW-0812">Transmembrane</keyword>
<dbReference type="Proteomes" id="UP000002748">
    <property type="component" value="Unassembled WGS sequence"/>
</dbReference>
<feature type="region of interest" description="Disordered" evidence="1">
    <location>
        <begin position="253"/>
        <end position="277"/>
    </location>
</feature>
<gene>
    <name evidence="4" type="ORF">A1Q1_03647</name>
</gene>
<proteinExistence type="predicted"/>
<feature type="region of interest" description="Disordered" evidence="1">
    <location>
        <begin position="616"/>
        <end position="752"/>
    </location>
</feature>
<evidence type="ECO:0000256" key="2">
    <source>
        <dbReference type="SAM" id="Phobius"/>
    </source>
</evidence>
<dbReference type="RefSeq" id="XP_014183736.1">
    <property type="nucleotide sequence ID" value="XM_014328261.1"/>
</dbReference>
<sequence length="752" mass="77947">MKFGVALLALGASLTRAADTIQAGAPEAGTQCSVPLVGLPMSSPQIHYEPSFDEGWEWSAREGEATSNGYLQYPRIKTSHVGAQLQYAFVGNGARLNGTASPGSSLTMRLEHLKPDTNAHATTTVFPEGLTDAILFETDTFHSTGDWMRITFQVVSGTFEFNRIEYSALRTCNANAPQGEDVILDSITTGPTQPYTLAGEWRGMQRDPTVAPGSDRAQSLIEAKPGGVISFAAPPKAAYMHLNGMVAKSGGDYEVEISPPPPGPDDGSTASRKYAGSTKRPYASLQPLWEGQLKSDQQYNVTLRNTDPSAVLQVYSVRIVSEGDQPKPLGAHAPYSLNETFVNVDAKPSDPSSPGETKSETQKGTNVGAIVGGVVGGVLGAILLGLLGWWLWRKCHAKDPFDDDASIVDVADQAAADALPYPQHPNMSQLTQFHSTGSFGMSSASASYGTASQSQSFATLPRALTPEGTGASYGTHGYSYSASGSDATSAMAVASHSASFPALPRSSFSSRHIPGSPLSNLPPISTQSTGEMPPLSPLPNTPYSPGIGPSYTPNAEESLTPPIPAAVAKTPRQVPRPRSRQPSRRLVETEDTVPPSYDPTWADDFVDGQQYLEPAIASPRTSGQPPLSPISTPPAAARATPPLPTPPIARQHGAGSGAHGGAAGGAGSIASGAGSMAGGAGSMAGGAHGAGESSGPGAEYGSQEGLATPPSSNAPLAAHAIPPSPPSPGTSDENILSVRPTSPAHSDFNNRR</sequence>
<evidence type="ECO:0000313" key="4">
    <source>
        <dbReference type="EMBL" id="EJT52515.1"/>
    </source>
</evidence>
<dbReference type="EMBL" id="ALBS01000023">
    <property type="protein sequence ID" value="EJT52515.1"/>
    <property type="molecule type" value="Genomic_DNA"/>
</dbReference>
<feature type="compositionally biased region" description="Gly residues" evidence="1">
    <location>
        <begin position="654"/>
        <end position="667"/>
    </location>
</feature>
<evidence type="ECO:0000313" key="5">
    <source>
        <dbReference type="Proteomes" id="UP000002748"/>
    </source>
</evidence>
<keyword evidence="2" id="KW-1133">Transmembrane helix</keyword>
<feature type="signal peptide" evidence="3">
    <location>
        <begin position="1"/>
        <end position="17"/>
    </location>
</feature>
<feature type="compositionally biased region" description="Polar residues" evidence="1">
    <location>
        <begin position="729"/>
        <end position="744"/>
    </location>
</feature>
<organism evidence="4 5">
    <name type="scientific">Trichosporon asahii var. asahii (strain ATCC 90039 / CBS 2479 / JCM 2466 / KCTC 7840 / NBRC 103889/ NCYC 2677 / UAMH 7654)</name>
    <name type="common">Yeast</name>
    <dbReference type="NCBI Taxonomy" id="1186058"/>
    <lineage>
        <taxon>Eukaryota</taxon>
        <taxon>Fungi</taxon>
        <taxon>Dikarya</taxon>
        <taxon>Basidiomycota</taxon>
        <taxon>Agaricomycotina</taxon>
        <taxon>Tremellomycetes</taxon>
        <taxon>Trichosporonales</taxon>
        <taxon>Trichosporonaceae</taxon>
        <taxon>Trichosporon</taxon>
    </lineage>
</organism>
<evidence type="ECO:0000256" key="1">
    <source>
        <dbReference type="SAM" id="MobiDB-lite"/>
    </source>
</evidence>
<feature type="region of interest" description="Disordered" evidence="1">
    <location>
        <begin position="345"/>
        <end position="364"/>
    </location>
</feature>
<evidence type="ECO:0000256" key="3">
    <source>
        <dbReference type="SAM" id="SignalP"/>
    </source>
</evidence>
<feature type="compositionally biased region" description="Polar residues" evidence="1">
    <location>
        <begin position="517"/>
        <end position="530"/>
    </location>
</feature>
<protein>
    <submittedName>
        <fullName evidence="4">Uncharacterized protein</fullName>
    </submittedName>
</protein>
<dbReference type="GeneID" id="25987160"/>
<keyword evidence="3" id="KW-0732">Signal</keyword>
<name>J4UKV5_TRIAS</name>
<feature type="compositionally biased region" description="Gly residues" evidence="1">
    <location>
        <begin position="675"/>
        <end position="694"/>
    </location>
</feature>
<reference evidence="4 5" key="1">
    <citation type="journal article" date="2012" name="Eukaryot. Cell">
        <title>Draft genome sequence of CBS 2479, the standard type strain of Trichosporon asahii.</title>
        <authorList>
            <person name="Yang R.Y."/>
            <person name="Li H.T."/>
            <person name="Zhu H."/>
            <person name="Zhou G.P."/>
            <person name="Wang M."/>
            <person name="Wang L."/>
        </authorList>
    </citation>
    <scope>NUCLEOTIDE SEQUENCE [LARGE SCALE GENOMIC DNA]</scope>
    <source>
        <strain evidence="5">ATCC 90039 / CBS 2479 / JCM 2466 / KCTC 7840 / NCYC 2677 / UAMH 7654</strain>
    </source>
</reference>
<feature type="region of interest" description="Disordered" evidence="1">
    <location>
        <begin position="501"/>
        <end position="604"/>
    </location>
</feature>
<dbReference type="KEGG" id="tasa:A1Q1_03647"/>
<accession>J4UKV5</accession>
<feature type="chain" id="PRO_5003780869" evidence="3">
    <location>
        <begin position="18"/>
        <end position="752"/>
    </location>
</feature>
<dbReference type="HOGENOM" id="CLU_370531_0_0_1"/>